<evidence type="ECO:0000259" key="2">
    <source>
        <dbReference type="Pfam" id="PF13401"/>
    </source>
</evidence>
<dbReference type="EMBL" id="JAAGRQ010000017">
    <property type="protein sequence ID" value="NDY56298.1"/>
    <property type="molecule type" value="Genomic_DNA"/>
</dbReference>
<reference evidence="3 4" key="1">
    <citation type="submission" date="2020-02" db="EMBL/GenBank/DDBJ databases">
        <title>Comparative genomics of sulfur disproportionating microorganisms.</title>
        <authorList>
            <person name="Ward L.M."/>
            <person name="Bertran E."/>
            <person name="Johnston D.T."/>
        </authorList>
    </citation>
    <scope>NUCLEOTIDE SEQUENCE [LARGE SCALE GENOMIC DNA]</scope>
    <source>
        <strain evidence="3 4">DSM 3696</strain>
    </source>
</reference>
<dbReference type="InterPro" id="IPR052026">
    <property type="entry name" value="ExeA_AAA_ATPase_DNA-bind"/>
</dbReference>
<keyword evidence="3" id="KW-0547">Nucleotide-binding</keyword>
<dbReference type="AlphaFoldDB" id="A0A7K3NJC4"/>
<keyword evidence="3" id="KW-0067">ATP-binding</keyword>
<evidence type="ECO:0000313" key="4">
    <source>
        <dbReference type="Proteomes" id="UP000469724"/>
    </source>
</evidence>
<dbReference type="Pfam" id="PF13401">
    <property type="entry name" value="AAA_22"/>
    <property type="match status" value="1"/>
</dbReference>
<dbReference type="GO" id="GO:0005524">
    <property type="term" value="F:ATP binding"/>
    <property type="evidence" value="ECO:0007669"/>
    <property type="project" value="UniProtKB-KW"/>
</dbReference>
<sequence>MPNGRPGRRWPKICGRRPRCINCRNRRASGTRGGVSLTRPSRRARPCRKRTASGGRATARHRNFPPRPCCGRWSRGRRPGRSKRRTPTVAAVGALKDQNQGGRSVSTSETLVNTTPLPGGVAPLQNVALCLGALDKAAKRPGHLPGLVVLYGPSGYGKSTSAAYVATRTDAYYVEARSSWTKKAMLESILTSMDIRRGRTIQPARTISAMVDQAAEQLARSGRPLIIDEMDHVVDRNAVELVRDLYEASRAAILLIGEEQLPGKLAAWERFHGRILDWVAAQPADLDDARALRDMYCDRVRVADDLLADLVAAARGSIRRICVNLERIQEQGQLDGVDVMDRAAWGGRPLYTGEAPRRRS</sequence>
<feature type="domain" description="ORC1/DEAH AAA+ ATPase" evidence="2">
    <location>
        <begin position="145"/>
        <end position="264"/>
    </location>
</feature>
<dbReference type="Gene3D" id="3.40.50.300">
    <property type="entry name" value="P-loop containing nucleotide triphosphate hydrolases"/>
    <property type="match status" value="1"/>
</dbReference>
<accession>A0A7K3NJC4</accession>
<evidence type="ECO:0000256" key="1">
    <source>
        <dbReference type="SAM" id="MobiDB-lite"/>
    </source>
</evidence>
<feature type="compositionally biased region" description="Basic residues" evidence="1">
    <location>
        <begin position="40"/>
        <end position="51"/>
    </location>
</feature>
<evidence type="ECO:0000313" key="3">
    <source>
        <dbReference type="EMBL" id="NDY56298.1"/>
    </source>
</evidence>
<protein>
    <submittedName>
        <fullName evidence="3">ATP-binding protein</fullName>
    </submittedName>
</protein>
<comment type="caution">
    <text evidence="3">The sequence shown here is derived from an EMBL/GenBank/DDBJ whole genome shotgun (WGS) entry which is preliminary data.</text>
</comment>
<dbReference type="SUPFAM" id="SSF52540">
    <property type="entry name" value="P-loop containing nucleoside triphosphate hydrolases"/>
    <property type="match status" value="1"/>
</dbReference>
<dbReference type="Proteomes" id="UP000469724">
    <property type="component" value="Unassembled WGS sequence"/>
</dbReference>
<feature type="compositionally biased region" description="Basic residues" evidence="1">
    <location>
        <begin position="74"/>
        <end position="86"/>
    </location>
</feature>
<dbReference type="PANTHER" id="PTHR35894:SF5">
    <property type="entry name" value="MU-LIKE PROPHAGE FLUMU DNA TRANSPOSITION PROTEIN B"/>
    <property type="match status" value="1"/>
</dbReference>
<proteinExistence type="predicted"/>
<gene>
    <name evidence="3" type="ORF">G3N56_06005</name>
</gene>
<keyword evidence="4" id="KW-1185">Reference proteome</keyword>
<dbReference type="GO" id="GO:0016887">
    <property type="term" value="F:ATP hydrolysis activity"/>
    <property type="evidence" value="ECO:0007669"/>
    <property type="project" value="InterPro"/>
</dbReference>
<feature type="region of interest" description="Disordered" evidence="1">
    <location>
        <begin position="28"/>
        <end position="87"/>
    </location>
</feature>
<dbReference type="InterPro" id="IPR049945">
    <property type="entry name" value="AAA_22"/>
</dbReference>
<organism evidence="3 4">
    <name type="scientific">Desulfolutivibrio sulfodismutans</name>
    <dbReference type="NCBI Taxonomy" id="63561"/>
    <lineage>
        <taxon>Bacteria</taxon>
        <taxon>Pseudomonadati</taxon>
        <taxon>Thermodesulfobacteriota</taxon>
        <taxon>Desulfovibrionia</taxon>
        <taxon>Desulfovibrionales</taxon>
        <taxon>Desulfovibrionaceae</taxon>
        <taxon>Desulfolutivibrio</taxon>
    </lineage>
</organism>
<dbReference type="PANTHER" id="PTHR35894">
    <property type="entry name" value="GENERAL SECRETION PATHWAY PROTEIN A-RELATED"/>
    <property type="match status" value="1"/>
</dbReference>
<name>A0A7K3NJC4_9BACT</name>
<dbReference type="InterPro" id="IPR027417">
    <property type="entry name" value="P-loop_NTPase"/>
</dbReference>